<dbReference type="Pfam" id="PF03015">
    <property type="entry name" value="Sterile"/>
    <property type="match status" value="1"/>
</dbReference>
<proteinExistence type="inferred from homology"/>
<sequence>MYSTNSVKEIPDSETHINSATSLTDSLNGVASDENKHSNGCVANSAFNTKTTAIATTNSAEQTANNTAHPHKETENNLECSVAATSCDANKSAGTIKPTTMTNICHTHNYNTTPHCSESLAALSATTPSEAAATATTAEESSIATTTPTPISDFYQNATVLITGGTGFVGKVLTQKLLRAFELRRIYMLIRCKDNMCVEERLENFFKETIFDTIRAEQPELFRKVHAVRVDYSAIDLGISAEDREILCDEVEIIFNVVASVKFNEKLSDAIDINVLGTKKILDLCMEMKKLKSLVHISTLYCNCNRKYIKERVYENDIGYEKIMQIFRIFDDETLEKFRHCLIGDMPNTYTMTKKCAENLVNHRAFYMPAGIFRPPIVMSTYKDPFPGWTDNLYGPSGLCTWSARGLVRCIYGRANCKANMVPADYCVNAMIASAWDIARRFLLRKSDTQSKEELPVYNYIFDRNNLTWGQYMRMSREGFHEPFDKALWCFSYVIIPSKPLHYAVAFFLHNIPAYILDFIALVTGRKRITVITLKHYNSTTSHSIVFGDYLLLPLCALLLSYIKAYRKISRVIYMMSWFGLKDWRFAHNNIDELDAMLCKTQERNLLQFNMATINWREYFRSYLSGIRRYFFKDNDNKLQKRRAFYRRLQILHQLLKTTFGLALIACFLKMYFKIFKIIPKIAF</sequence>
<accession>A0ABM3JYX5</accession>
<dbReference type="PANTHER" id="PTHR11011:SF81">
    <property type="entry name" value="FATTY ACYL-COA REDUCTASE"/>
    <property type="match status" value="1"/>
</dbReference>
<feature type="domain" description="Thioester reductase (TE)" evidence="7">
    <location>
        <begin position="162"/>
        <end position="431"/>
    </location>
</feature>
<dbReference type="InterPro" id="IPR033640">
    <property type="entry name" value="FAR_C"/>
</dbReference>
<protein>
    <recommendedName>
        <fullName evidence="4">Fatty acyl-CoA reductase</fullName>
        <ecNumber evidence="4">1.2.1.84</ecNumber>
    </recommendedName>
</protein>
<keyword evidence="4" id="KW-0812">Transmembrane</keyword>
<evidence type="ECO:0000259" key="6">
    <source>
        <dbReference type="Pfam" id="PF03015"/>
    </source>
</evidence>
<dbReference type="CDD" id="cd09071">
    <property type="entry name" value="FAR_C"/>
    <property type="match status" value="1"/>
</dbReference>
<dbReference type="InterPro" id="IPR036291">
    <property type="entry name" value="NAD(P)-bd_dom_sf"/>
</dbReference>
<keyword evidence="4" id="KW-1133">Transmembrane helix</keyword>
<keyword evidence="4" id="KW-0560">Oxidoreductase</keyword>
<evidence type="ECO:0000313" key="8">
    <source>
        <dbReference type="Proteomes" id="UP001652620"/>
    </source>
</evidence>
<comment type="catalytic activity">
    <reaction evidence="4">
        <text>a long-chain fatty acyl-CoA + 2 NADPH + 2 H(+) = a long-chain primary fatty alcohol + 2 NADP(+) + CoA</text>
        <dbReference type="Rhea" id="RHEA:52716"/>
        <dbReference type="ChEBI" id="CHEBI:15378"/>
        <dbReference type="ChEBI" id="CHEBI:57287"/>
        <dbReference type="ChEBI" id="CHEBI:57783"/>
        <dbReference type="ChEBI" id="CHEBI:58349"/>
        <dbReference type="ChEBI" id="CHEBI:77396"/>
        <dbReference type="ChEBI" id="CHEBI:83139"/>
        <dbReference type="EC" id="1.2.1.84"/>
    </reaction>
</comment>
<evidence type="ECO:0000256" key="3">
    <source>
        <dbReference type="ARBA" id="ARBA00023098"/>
    </source>
</evidence>
<dbReference type="InterPro" id="IPR013120">
    <property type="entry name" value="FAR_NAD-bd"/>
</dbReference>
<dbReference type="GeneID" id="105228974"/>
<name>A0ABM3JYX5_BACDO</name>
<feature type="transmembrane region" description="Helical" evidence="4">
    <location>
        <begin position="501"/>
        <end position="523"/>
    </location>
</feature>
<comment type="function">
    <text evidence="4">Catalyzes the reduction of fatty acyl-CoA to fatty alcohols.</text>
</comment>
<reference evidence="9" key="1">
    <citation type="submission" date="2025-08" db="UniProtKB">
        <authorList>
            <consortium name="RefSeq"/>
        </authorList>
    </citation>
    <scope>IDENTIFICATION</scope>
    <source>
        <tissue evidence="9">Adult</tissue>
    </source>
</reference>
<keyword evidence="8" id="KW-1185">Reference proteome</keyword>
<dbReference type="Gene3D" id="3.40.50.720">
    <property type="entry name" value="NAD(P)-binding Rossmann-like Domain"/>
    <property type="match status" value="1"/>
</dbReference>
<keyword evidence="4" id="KW-0521">NADP</keyword>
<feature type="transmembrane region" description="Helical" evidence="4">
    <location>
        <begin position="651"/>
        <end position="673"/>
    </location>
</feature>
<evidence type="ECO:0000313" key="9">
    <source>
        <dbReference type="RefSeq" id="XP_049314439.1"/>
    </source>
</evidence>
<evidence type="ECO:0000259" key="7">
    <source>
        <dbReference type="Pfam" id="PF07993"/>
    </source>
</evidence>
<comment type="similarity">
    <text evidence="1 4">Belongs to the fatty acyl-CoA reductase family.</text>
</comment>
<evidence type="ECO:0000256" key="2">
    <source>
        <dbReference type="ARBA" id="ARBA00022516"/>
    </source>
</evidence>
<feature type="domain" description="Fatty acyl-CoA reductase C-terminal" evidence="6">
    <location>
        <begin position="509"/>
        <end position="634"/>
    </location>
</feature>
<evidence type="ECO:0000256" key="4">
    <source>
        <dbReference type="RuleBase" id="RU363097"/>
    </source>
</evidence>
<organism evidence="8 9">
    <name type="scientific">Bactrocera dorsalis</name>
    <name type="common">Oriental fruit fly</name>
    <name type="synonym">Dacus dorsalis</name>
    <dbReference type="NCBI Taxonomy" id="27457"/>
    <lineage>
        <taxon>Eukaryota</taxon>
        <taxon>Metazoa</taxon>
        <taxon>Ecdysozoa</taxon>
        <taxon>Arthropoda</taxon>
        <taxon>Hexapoda</taxon>
        <taxon>Insecta</taxon>
        <taxon>Pterygota</taxon>
        <taxon>Neoptera</taxon>
        <taxon>Endopterygota</taxon>
        <taxon>Diptera</taxon>
        <taxon>Brachycera</taxon>
        <taxon>Muscomorpha</taxon>
        <taxon>Tephritoidea</taxon>
        <taxon>Tephritidae</taxon>
        <taxon>Bactrocera</taxon>
        <taxon>Bactrocera</taxon>
    </lineage>
</organism>
<evidence type="ECO:0000256" key="1">
    <source>
        <dbReference type="ARBA" id="ARBA00005928"/>
    </source>
</evidence>
<dbReference type="PANTHER" id="PTHR11011">
    <property type="entry name" value="MALE STERILITY PROTEIN 2-RELATED"/>
    <property type="match status" value="1"/>
</dbReference>
<dbReference type="Proteomes" id="UP001652620">
    <property type="component" value="Chromosome 5"/>
</dbReference>
<dbReference type="EC" id="1.2.1.84" evidence="4"/>
<evidence type="ECO:0000256" key="5">
    <source>
        <dbReference type="SAM" id="MobiDB-lite"/>
    </source>
</evidence>
<dbReference type="RefSeq" id="XP_049314439.1">
    <property type="nucleotide sequence ID" value="XM_049458482.1"/>
</dbReference>
<gene>
    <name evidence="9" type="primary">LOC105228974</name>
</gene>
<dbReference type="Pfam" id="PF07993">
    <property type="entry name" value="NAD_binding_4"/>
    <property type="match status" value="1"/>
</dbReference>
<feature type="region of interest" description="Disordered" evidence="5">
    <location>
        <begin position="1"/>
        <end position="20"/>
    </location>
</feature>
<dbReference type="CDD" id="cd05236">
    <property type="entry name" value="FAR-N_SDR_e"/>
    <property type="match status" value="1"/>
</dbReference>
<keyword evidence="3 4" id="KW-0443">Lipid metabolism</keyword>
<keyword evidence="4" id="KW-0472">Membrane</keyword>
<dbReference type="SUPFAM" id="SSF51735">
    <property type="entry name" value="NAD(P)-binding Rossmann-fold domains"/>
    <property type="match status" value="1"/>
</dbReference>
<feature type="transmembrane region" description="Helical" evidence="4">
    <location>
        <begin position="544"/>
        <end position="563"/>
    </location>
</feature>
<keyword evidence="2 4" id="KW-0444">Lipid biosynthesis</keyword>
<dbReference type="InterPro" id="IPR026055">
    <property type="entry name" value="FAR"/>
</dbReference>